<feature type="compositionally biased region" description="Low complexity" evidence="9">
    <location>
        <begin position="347"/>
        <end position="356"/>
    </location>
</feature>
<protein>
    <recommendedName>
        <fullName evidence="11">Protein kinase domain-containing protein</fullName>
    </recommendedName>
</protein>
<accession>A0A8J5KAE9</accession>
<keyword evidence="13" id="KW-1185">Reference proteome</keyword>
<dbReference type="FunFam" id="3.80.10.10:FF:000722">
    <property type="entry name" value="Leucine-rich repeat receptor-like protein kinase"/>
    <property type="match status" value="1"/>
</dbReference>
<dbReference type="InterPro" id="IPR046959">
    <property type="entry name" value="PRK1-6/SRF4-like"/>
</dbReference>
<dbReference type="InterPro" id="IPR000719">
    <property type="entry name" value="Prot_kinase_dom"/>
</dbReference>
<dbReference type="GO" id="GO:0004672">
    <property type="term" value="F:protein kinase activity"/>
    <property type="evidence" value="ECO:0007669"/>
    <property type="project" value="InterPro"/>
</dbReference>
<keyword evidence="3" id="KW-0433">Leucine-rich repeat</keyword>
<keyword evidence="8 10" id="KW-0472">Membrane</keyword>
<evidence type="ECO:0000256" key="10">
    <source>
        <dbReference type="SAM" id="Phobius"/>
    </source>
</evidence>
<keyword evidence="5" id="KW-0732">Signal</keyword>
<dbReference type="InterPro" id="IPR013210">
    <property type="entry name" value="LRR_N_plant-typ"/>
</dbReference>
<evidence type="ECO:0000256" key="8">
    <source>
        <dbReference type="ARBA" id="ARBA00023136"/>
    </source>
</evidence>
<dbReference type="InterPro" id="IPR032675">
    <property type="entry name" value="LRR_dom_sf"/>
</dbReference>
<reference evidence="12 13" key="1">
    <citation type="submission" date="2020-08" db="EMBL/GenBank/DDBJ databases">
        <title>Plant Genome Project.</title>
        <authorList>
            <person name="Zhang R.-G."/>
        </authorList>
    </citation>
    <scope>NUCLEOTIDE SEQUENCE [LARGE SCALE GENOMIC DNA]</scope>
    <source>
        <tissue evidence="12">Rhizome</tissue>
    </source>
</reference>
<dbReference type="GO" id="GO:0005524">
    <property type="term" value="F:ATP binding"/>
    <property type="evidence" value="ECO:0007669"/>
    <property type="project" value="InterPro"/>
</dbReference>
<evidence type="ECO:0000256" key="9">
    <source>
        <dbReference type="SAM" id="MobiDB-lite"/>
    </source>
</evidence>
<feature type="region of interest" description="Disordered" evidence="9">
    <location>
        <begin position="407"/>
        <end position="445"/>
    </location>
</feature>
<dbReference type="InterPro" id="IPR001245">
    <property type="entry name" value="Ser-Thr/Tyr_kinase_cat_dom"/>
</dbReference>
<dbReference type="Proteomes" id="UP000734854">
    <property type="component" value="Unassembled WGS sequence"/>
</dbReference>
<evidence type="ECO:0000256" key="5">
    <source>
        <dbReference type="ARBA" id="ARBA00022729"/>
    </source>
</evidence>
<dbReference type="PANTHER" id="PTHR48007">
    <property type="entry name" value="LEUCINE-RICH REPEAT RECEPTOR-LIKE PROTEIN KINASE PXC1"/>
    <property type="match status" value="1"/>
</dbReference>
<keyword evidence="7 10" id="KW-1133">Transmembrane helix</keyword>
<dbReference type="EMBL" id="JACMSC010000016">
    <property type="protein sequence ID" value="KAG6481140.1"/>
    <property type="molecule type" value="Genomic_DNA"/>
</dbReference>
<dbReference type="AlphaFoldDB" id="A0A8J5KAE9"/>
<dbReference type="GO" id="GO:0016020">
    <property type="term" value="C:membrane"/>
    <property type="evidence" value="ECO:0007669"/>
    <property type="project" value="UniProtKB-SubCell"/>
</dbReference>
<feature type="compositionally biased region" description="Polar residues" evidence="9">
    <location>
        <begin position="325"/>
        <end position="339"/>
    </location>
</feature>
<proteinExistence type="predicted"/>
<comment type="subcellular location">
    <subcellularLocation>
        <location evidence="1">Membrane</location>
        <topology evidence="1">Single-pass membrane protein</topology>
    </subcellularLocation>
</comment>
<evidence type="ECO:0000256" key="4">
    <source>
        <dbReference type="ARBA" id="ARBA00022692"/>
    </source>
</evidence>
<dbReference type="PANTHER" id="PTHR48007:SF47">
    <property type="entry name" value="PROTEIN KINASE DOMAIN-CONTAINING PROTEIN"/>
    <property type="match status" value="1"/>
</dbReference>
<dbReference type="SUPFAM" id="SSF52058">
    <property type="entry name" value="L domain-like"/>
    <property type="match status" value="1"/>
</dbReference>
<dbReference type="InterPro" id="IPR001611">
    <property type="entry name" value="Leu-rich_rpt"/>
</dbReference>
<evidence type="ECO:0000256" key="2">
    <source>
        <dbReference type="ARBA" id="ARBA00022553"/>
    </source>
</evidence>
<gene>
    <name evidence="12" type="ORF">ZIOFF_057735</name>
</gene>
<sequence>MSSNSWKLENKWEASSSRGRSVTLLLLTFLLQIGTTLGLNGDGELLLKFKYSVLSDPMAVLNDWNFYDHTPCSWNGVVCMGFLEAAAFNWSPPANSGGGSSNVEVSMASRVIALVLPNSQLLGPVPTELGLVEHLRHLDLSGNMLNGTLPSTLFNASELRVLSLANNVISGELPDFDERTANSSLQVLNLSDNALTGRLPSNFSRLPNLAVASLSNNYLCGELPVGGFKRLQYLDLSSNLIYGSLPTELGGGRLRYLNLSYNRLTGAIPQELGARIPANATVDLSFNNLTGAIPQGGAFGAEKPMAFAGNPNLCGRPLRNPCTIPSSLSTAPPNSSNVVLQPPKSPPAFAAFPKNPDGSTPDAAEQNNASRGSLRPVAVILITVGDLAGIAILFGVFLYVYHVKRTKRQNQQEERQQQKEIGSNGLKKERPPPPPAAAATAAVTSETRVIRSLSCCLRKKSDHGDDTEETSETSESSDTDAEEDEESSKGAKEGEDGKSNHPQLKQQHAEATLVIVDGETNLEIETLLKASAYILGASTSSIVYKAVLANGTALAVRRIGESSVINKFKEFDAQVRGIAKIRHPNLLRLRGFYWGSDEKLLIHDYATNGSLANISFSKKLGSSPLHLSWEMRLRIARGVARGLAYLHEKKTLHGNVKPSNILLDCDMEAKIGDFGLDRVMAGAGPSARQFGSKRSMHSSISLPDLSSATGASPLGGCASAPGFAPPPYQAPESLKSLKPNAKWDVYAFGRVFLELIAGRVFSDLELCRWNAGFVVEERNRVVRMADAAIRGEVEGKEDTLLGCFKLGFACCAMAPQRRPSMKDLSSASSSVAASVTMTADDATPWLSCAAASRVVLVGNGRASASKMLDSVKAMQTSRARTTTTLREAAIADVRTSTSLTGILN</sequence>
<keyword evidence="4 10" id="KW-0812">Transmembrane</keyword>
<dbReference type="InterPro" id="IPR011009">
    <property type="entry name" value="Kinase-like_dom_sf"/>
</dbReference>
<evidence type="ECO:0000313" key="12">
    <source>
        <dbReference type="EMBL" id="KAG6481140.1"/>
    </source>
</evidence>
<feature type="transmembrane region" description="Helical" evidence="10">
    <location>
        <begin position="377"/>
        <end position="401"/>
    </location>
</feature>
<feature type="region of interest" description="Disordered" evidence="9">
    <location>
        <begin position="459"/>
        <end position="506"/>
    </location>
</feature>
<keyword evidence="2" id="KW-0597">Phosphoprotein</keyword>
<dbReference type="Gene3D" id="3.80.10.10">
    <property type="entry name" value="Ribonuclease Inhibitor"/>
    <property type="match status" value="2"/>
</dbReference>
<dbReference type="Pfam" id="PF07714">
    <property type="entry name" value="PK_Tyr_Ser-Thr"/>
    <property type="match status" value="1"/>
</dbReference>
<feature type="region of interest" description="Disordered" evidence="9">
    <location>
        <begin position="325"/>
        <end position="370"/>
    </location>
</feature>
<evidence type="ECO:0000313" key="13">
    <source>
        <dbReference type="Proteomes" id="UP000734854"/>
    </source>
</evidence>
<comment type="caution">
    <text evidence="12">The sequence shown here is derived from an EMBL/GenBank/DDBJ whole genome shotgun (WGS) entry which is preliminary data.</text>
</comment>
<feature type="compositionally biased region" description="Basic and acidic residues" evidence="9">
    <location>
        <begin position="487"/>
        <end position="499"/>
    </location>
</feature>
<evidence type="ECO:0000256" key="3">
    <source>
        <dbReference type="ARBA" id="ARBA00022614"/>
    </source>
</evidence>
<dbReference type="Gene3D" id="3.30.200.20">
    <property type="entry name" value="Phosphorylase Kinase, domain 1"/>
    <property type="match status" value="1"/>
</dbReference>
<keyword evidence="6" id="KW-0677">Repeat</keyword>
<dbReference type="Pfam" id="PF08263">
    <property type="entry name" value="LRRNT_2"/>
    <property type="match status" value="1"/>
</dbReference>
<name>A0A8J5KAE9_ZINOF</name>
<feature type="domain" description="Protein kinase" evidence="11">
    <location>
        <begin position="529"/>
        <end position="846"/>
    </location>
</feature>
<evidence type="ECO:0000256" key="7">
    <source>
        <dbReference type="ARBA" id="ARBA00022989"/>
    </source>
</evidence>
<evidence type="ECO:0000259" key="11">
    <source>
        <dbReference type="PROSITE" id="PS50011"/>
    </source>
</evidence>
<dbReference type="Pfam" id="PF00560">
    <property type="entry name" value="LRR_1"/>
    <property type="match status" value="4"/>
</dbReference>
<dbReference type="PROSITE" id="PS50011">
    <property type="entry name" value="PROTEIN_KINASE_DOM"/>
    <property type="match status" value="1"/>
</dbReference>
<feature type="compositionally biased region" description="Acidic residues" evidence="9">
    <location>
        <begin position="465"/>
        <end position="486"/>
    </location>
</feature>
<evidence type="ECO:0000256" key="6">
    <source>
        <dbReference type="ARBA" id="ARBA00022737"/>
    </source>
</evidence>
<dbReference type="SUPFAM" id="SSF56112">
    <property type="entry name" value="Protein kinase-like (PK-like)"/>
    <property type="match status" value="1"/>
</dbReference>
<evidence type="ECO:0000256" key="1">
    <source>
        <dbReference type="ARBA" id="ARBA00004167"/>
    </source>
</evidence>
<dbReference type="Gene3D" id="1.10.510.10">
    <property type="entry name" value="Transferase(Phosphotransferase) domain 1"/>
    <property type="match status" value="1"/>
</dbReference>
<organism evidence="12 13">
    <name type="scientific">Zingiber officinale</name>
    <name type="common">Ginger</name>
    <name type="synonym">Amomum zingiber</name>
    <dbReference type="NCBI Taxonomy" id="94328"/>
    <lineage>
        <taxon>Eukaryota</taxon>
        <taxon>Viridiplantae</taxon>
        <taxon>Streptophyta</taxon>
        <taxon>Embryophyta</taxon>
        <taxon>Tracheophyta</taxon>
        <taxon>Spermatophyta</taxon>
        <taxon>Magnoliopsida</taxon>
        <taxon>Liliopsida</taxon>
        <taxon>Zingiberales</taxon>
        <taxon>Zingiberaceae</taxon>
        <taxon>Zingiber</taxon>
    </lineage>
</organism>